<gene>
    <name evidence="9" type="ORF">BT93_L5769</name>
</gene>
<dbReference type="GO" id="GO:0005634">
    <property type="term" value="C:nucleus"/>
    <property type="evidence" value="ECO:0007669"/>
    <property type="project" value="UniProtKB-SubCell"/>
</dbReference>
<keyword evidence="10" id="KW-1185">Reference proteome</keyword>
<evidence type="ECO:0000256" key="5">
    <source>
        <dbReference type="ARBA" id="ARBA00023242"/>
    </source>
</evidence>
<sequence>MEESSRRSVERSGIVLKKRSSSGCLIVRKKGDGVGGVGPSQRKRPRMVMSDSGSSDELSLARPRRLPVGAETIRVCNGLTAARKGVAETSDGVGRNGEGKRSRLDVFEFDEYDGIDGDGMVGRRFDDGGVESLGRRFLGSPSMARSGGNRDFASSSSRQTVVERRKNMYIDETSSFGREDGGGKNRYQMKRESGRIPIQMLREKYGGRPDEAIRVQGKNGVLKVLVNSKKKVGGPVRNLDRWDERRKVSVGEGRKGSISEDTTHNVTSRPTAFAEIRRNEMRNPTMKMEKNKLNVQKPVSAKINKPDDWDSGDSDVSPKPSWRNADIRDSITRVSCEKEKSPESKIGRDREKSPQLKIGRGRGKSRQAKMSREKEKSPQPKIVARAKSPETPVLTGPKEGKVKRGSGTEKQKLRERIREMLLNAGWTIDYRPRRNRDYLDAVYINPAGTAYWSIIKAYDALQKQLDDDNDEGKASGKRSAFVISDDTLGQLTRKTQKKMEKEMKMKEREGTGSANARQAFSRRNSKPKHEEESMDSDSEEEKLSSFIKQGGKSSKKGPVHNMHSSNEKGTSDSNFHQVHGRKGRKLGRCTLLVRSSDKGLNSESDGFVPYTGKRTLLAWLIDSGVVELSQKVQYMNRRKTRVLLEGWVTRDGIHCGCCSKILTLSKFEIHAGSKLRQPFQNIHLESGVSLLQCQIDAWNKQVESERGGFHSVDTDGDDPNDDTCGLCGDGGDLICCDGCPSTFHQSCLNIQKLPPGDWHCPNCTCKYCGVASECTLHVDDATVSEIFACDLCEKKYHKSCLEETDTFPLDSDSTGHSFCSQKCGELFEHLQKYLGAKHELEGGFSWSLIRRADAESDMSLRGLPQRVECNSKLAVALTIMDECFLPIVDRRSGINMIHNVLYNCGSNFNRINYSGFYTAILERGDEIISAASLRFHGTQLAEMPFIGTRHIYRRQGMCRRLFSAIESALRLLKVEMLIIPAISELMHTWTVAFGFSPLKEPLKRDMRSLNMLVFPGLDMLQKLLLEQDTVAGSRDAKPMELEMDKQVTTSEPDDICQRDDPGEHSGKEGDKADIMDCDPKSQDVSLGDASTVNGSSHDASDDVELRGSSERLKDSDPDLADKSADSDVDHVSSSPCNTEREACKVEDQSMSALPFQVGVQSTIDDGYTVDSPEAEAGVACKNYASNSEVKPIKILEGVNGTPGAASAYGSCAINRSQMRPLLSDVSHNKSGMADKSMSDSCVAGDFQNSGCLTNDNEEKRDSSAENGAEGADGTEENLTSVNLKADDQKEIEFNNDEELLSQADVEVERKSLLSFPSKGETLNETNWDSCSGSSQDDDADADVKDPLVEPIASSEEKRETIEIWKEENAEDAPVSTVVSIQASEEAEDLRKDIFVEENCQGASVSDVNSVQVKFESNCPTTVEEENESVETI</sequence>
<feature type="region of interest" description="Disordered" evidence="7">
    <location>
        <begin position="28"/>
        <end position="63"/>
    </location>
</feature>
<keyword evidence="5" id="KW-0539">Nucleus</keyword>
<dbReference type="Pfam" id="PF22970">
    <property type="entry name" value="DUF7028"/>
    <property type="match status" value="1"/>
</dbReference>
<feature type="region of interest" description="Disordered" evidence="7">
    <location>
        <begin position="247"/>
        <end position="411"/>
    </location>
</feature>
<evidence type="ECO:0000256" key="3">
    <source>
        <dbReference type="ARBA" id="ARBA00022771"/>
    </source>
</evidence>
<reference evidence="9" key="1">
    <citation type="submission" date="2020-05" db="EMBL/GenBank/DDBJ databases">
        <title>WGS assembly of Corymbia citriodora subspecies variegata.</title>
        <authorList>
            <person name="Barry K."/>
            <person name="Hundley H."/>
            <person name="Shu S."/>
            <person name="Jenkins J."/>
            <person name="Grimwood J."/>
            <person name="Baten A."/>
        </authorList>
    </citation>
    <scope>NUCLEOTIDE SEQUENCE</scope>
    <source>
        <strain evidence="9">CV2-018</strain>
    </source>
</reference>
<keyword evidence="3 6" id="KW-0863">Zinc-finger</keyword>
<dbReference type="Pfam" id="PF16135">
    <property type="entry name" value="TDBD"/>
    <property type="match status" value="1"/>
</dbReference>
<dbReference type="Pfam" id="PF00628">
    <property type="entry name" value="PHD"/>
    <property type="match status" value="1"/>
</dbReference>
<feature type="region of interest" description="Disordered" evidence="7">
    <location>
        <begin position="1321"/>
        <end position="1358"/>
    </location>
</feature>
<feature type="compositionally biased region" description="Basic and acidic residues" evidence="7">
    <location>
        <begin position="398"/>
        <end position="411"/>
    </location>
</feature>
<protein>
    <recommendedName>
        <fullName evidence="8">PHD-type domain-containing protein</fullName>
    </recommendedName>
</protein>
<feature type="compositionally biased region" description="Basic residues" evidence="7">
    <location>
        <begin position="359"/>
        <end position="369"/>
    </location>
</feature>
<evidence type="ECO:0000256" key="6">
    <source>
        <dbReference type="PROSITE-ProRule" id="PRU00146"/>
    </source>
</evidence>
<accession>A0A8T0CRK9</accession>
<dbReference type="InterPro" id="IPR019787">
    <property type="entry name" value="Znf_PHD-finger"/>
</dbReference>
<dbReference type="PANTHER" id="PTHR46309">
    <property type="entry name" value="PHD FINGER PROTEIN 12"/>
    <property type="match status" value="1"/>
</dbReference>
<feature type="compositionally biased region" description="Basic and acidic residues" evidence="7">
    <location>
        <begin position="1055"/>
        <end position="1081"/>
    </location>
</feature>
<feature type="compositionally biased region" description="Basic and acidic residues" evidence="7">
    <location>
        <begin position="275"/>
        <end position="292"/>
    </location>
</feature>
<dbReference type="GO" id="GO:0008270">
    <property type="term" value="F:zinc ion binding"/>
    <property type="evidence" value="ECO:0007669"/>
    <property type="project" value="UniProtKB-KW"/>
</dbReference>
<comment type="subcellular location">
    <subcellularLocation>
        <location evidence="1">Nucleus</location>
    </subcellularLocation>
</comment>
<feature type="region of interest" description="Disordered" evidence="7">
    <location>
        <begin position="139"/>
        <end position="161"/>
    </location>
</feature>
<evidence type="ECO:0000259" key="8">
    <source>
        <dbReference type="PROSITE" id="PS50016"/>
    </source>
</evidence>
<dbReference type="CDD" id="cd15532">
    <property type="entry name" value="PHD2_CHD_II"/>
    <property type="match status" value="1"/>
</dbReference>
<feature type="region of interest" description="Disordered" evidence="7">
    <location>
        <begin position="1247"/>
        <end position="1289"/>
    </location>
</feature>
<dbReference type="InterPro" id="IPR054292">
    <property type="entry name" value="DUF7028"/>
</dbReference>
<feature type="compositionally biased region" description="Basic and acidic residues" evidence="7">
    <location>
        <begin position="497"/>
        <end position="510"/>
    </location>
</feature>
<feature type="compositionally biased region" description="Basic and acidic residues" evidence="7">
    <location>
        <begin position="1034"/>
        <end position="1045"/>
    </location>
</feature>
<dbReference type="OrthoDB" id="429143at2759"/>
<feature type="compositionally biased region" description="Basic and acidic residues" evidence="7">
    <location>
        <begin position="247"/>
        <end position="263"/>
    </location>
</feature>
<organism evidence="9 10">
    <name type="scientific">Corymbia citriodora subsp. variegata</name>
    <dbReference type="NCBI Taxonomy" id="360336"/>
    <lineage>
        <taxon>Eukaryota</taxon>
        <taxon>Viridiplantae</taxon>
        <taxon>Streptophyta</taxon>
        <taxon>Embryophyta</taxon>
        <taxon>Tracheophyta</taxon>
        <taxon>Spermatophyta</taxon>
        <taxon>Magnoliopsida</taxon>
        <taxon>eudicotyledons</taxon>
        <taxon>Gunneridae</taxon>
        <taxon>Pentapetalae</taxon>
        <taxon>rosids</taxon>
        <taxon>malvids</taxon>
        <taxon>Myrtales</taxon>
        <taxon>Myrtaceae</taxon>
        <taxon>Myrtoideae</taxon>
        <taxon>Eucalypteae</taxon>
        <taxon>Corymbia</taxon>
    </lineage>
</organism>
<dbReference type="InterPro" id="IPR013083">
    <property type="entry name" value="Znf_RING/FYVE/PHD"/>
</dbReference>
<proteinExistence type="predicted"/>
<feature type="compositionally biased region" description="Basic and acidic residues" evidence="7">
    <location>
        <begin position="325"/>
        <end position="354"/>
    </location>
</feature>
<feature type="region of interest" description="Disordered" evidence="7">
    <location>
        <begin position="485"/>
        <end position="582"/>
    </location>
</feature>
<dbReference type="SUPFAM" id="SSF55729">
    <property type="entry name" value="Acyl-CoA N-acyltransferases (Nat)"/>
    <property type="match status" value="1"/>
</dbReference>
<dbReference type="SUPFAM" id="SSF57903">
    <property type="entry name" value="FYVE/PHD zinc finger"/>
    <property type="match status" value="1"/>
</dbReference>
<dbReference type="InterPro" id="IPR016181">
    <property type="entry name" value="Acyl_CoA_acyltransferase"/>
</dbReference>
<feature type="compositionally biased region" description="Polar residues" evidence="7">
    <location>
        <begin position="512"/>
        <end position="522"/>
    </location>
</feature>
<evidence type="ECO:0000256" key="7">
    <source>
        <dbReference type="SAM" id="MobiDB-lite"/>
    </source>
</evidence>
<evidence type="ECO:0000256" key="2">
    <source>
        <dbReference type="ARBA" id="ARBA00022723"/>
    </source>
</evidence>
<name>A0A8T0CRK9_CORYI</name>
<feature type="region of interest" description="Disordered" evidence="7">
    <location>
        <begin position="1034"/>
        <end position="1137"/>
    </location>
</feature>
<dbReference type="GO" id="GO:0006357">
    <property type="term" value="P:regulation of transcription by RNA polymerase II"/>
    <property type="evidence" value="ECO:0007669"/>
    <property type="project" value="TreeGrafter"/>
</dbReference>
<dbReference type="GO" id="GO:0003714">
    <property type="term" value="F:transcription corepressor activity"/>
    <property type="evidence" value="ECO:0007669"/>
    <property type="project" value="InterPro"/>
</dbReference>
<dbReference type="PANTHER" id="PTHR46309:SF1">
    <property type="entry name" value="PHD FINGER PROTEIN 12"/>
    <property type="match status" value="1"/>
</dbReference>
<evidence type="ECO:0000256" key="1">
    <source>
        <dbReference type="ARBA" id="ARBA00004123"/>
    </source>
</evidence>
<dbReference type="PROSITE" id="PS50016">
    <property type="entry name" value="ZF_PHD_2"/>
    <property type="match status" value="1"/>
</dbReference>
<dbReference type="SMART" id="SM00249">
    <property type="entry name" value="PHD"/>
    <property type="match status" value="2"/>
</dbReference>
<dbReference type="Pfam" id="PF23209">
    <property type="entry name" value="IDM1_C"/>
    <property type="match status" value="1"/>
</dbReference>
<feature type="compositionally biased region" description="Polar residues" evidence="7">
    <location>
        <begin position="1082"/>
        <end position="1097"/>
    </location>
</feature>
<dbReference type="Gene3D" id="3.30.40.10">
    <property type="entry name" value="Zinc/RING finger domain, C3HC4 (zinc finger)"/>
    <property type="match status" value="1"/>
</dbReference>
<dbReference type="InterPro" id="IPR056511">
    <property type="entry name" value="IDM1_C"/>
</dbReference>
<dbReference type="InterPro" id="IPR011011">
    <property type="entry name" value="Znf_FYVE_PHD"/>
</dbReference>
<dbReference type="InterPro" id="IPR032308">
    <property type="entry name" value="TDBD"/>
</dbReference>
<evidence type="ECO:0000313" key="10">
    <source>
        <dbReference type="Proteomes" id="UP000806378"/>
    </source>
</evidence>
<keyword evidence="2" id="KW-0479">Metal-binding</keyword>
<dbReference type="Proteomes" id="UP000806378">
    <property type="component" value="Unassembled WGS sequence"/>
</dbReference>
<feature type="domain" description="PHD-type" evidence="8">
    <location>
        <begin position="721"/>
        <end position="766"/>
    </location>
</feature>
<dbReference type="Gramene" id="rna-gnl|WGS:JABURB|Cocit.L5769.1">
    <property type="protein sequence ID" value="cds-KAF7850190.1"/>
    <property type="gene ID" value="gene-BT93_L5769"/>
</dbReference>
<keyword evidence="4" id="KW-0862">Zinc</keyword>
<feature type="compositionally biased region" description="Basic and acidic residues" evidence="7">
    <location>
        <begin position="1098"/>
        <end position="1130"/>
    </location>
</feature>
<dbReference type="InterPro" id="IPR001965">
    <property type="entry name" value="Znf_PHD"/>
</dbReference>
<dbReference type="InterPro" id="IPR042163">
    <property type="entry name" value="PHF12"/>
</dbReference>
<comment type="caution">
    <text evidence="9">The sequence shown here is derived from an EMBL/GenBank/DDBJ whole genome shotgun (WGS) entry which is preliminary data.</text>
</comment>
<dbReference type="EMBL" id="MU089637">
    <property type="protein sequence ID" value="KAF7850190.1"/>
    <property type="molecule type" value="Genomic_DNA"/>
</dbReference>
<evidence type="ECO:0000313" key="9">
    <source>
        <dbReference type="EMBL" id="KAF7850190.1"/>
    </source>
</evidence>
<evidence type="ECO:0000256" key="4">
    <source>
        <dbReference type="ARBA" id="ARBA00022833"/>
    </source>
</evidence>